<dbReference type="PROSITE" id="PS50110">
    <property type="entry name" value="RESPONSE_REGULATORY"/>
    <property type="match status" value="1"/>
</dbReference>
<accession>A0A9N8VP91</accession>
<evidence type="ECO:0000256" key="1">
    <source>
        <dbReference type="ARBA" id="ARBA00022553"/>
    </source>
</evidence>
<dbReference type="PANTHER" id="PTHR45339">
    <property type="entry name" value="HYBRID SIGNAL TRANSDUCTION HISTIDINE KINASE J"/>
    <property type="match status" value="1"/>
</dbReference>
<evidence type="ECO:0000256" key="2">
    <source>
        <dbReference type="ARBA" id="ARBA00023012"/>
    </source>
</evidence>
<feature type="domain" description="Response regulatory" evidence="4">
    <location>
        <begin position="34"/>
        <end position="152"/>
    </location>
</feature>
<keyword evidence="2" id="KW-0902">Two-component regulatory system</keyword>
<dbReference type="OrthoDB" id="21225at2759"/>
<dbReference type="EMBL" id="CAJVPJ010000025">
    <property type="protein sequence ID" value="CAG8459596.1"/>
    <property type="molecule type" value="Genomic_DNA"/>
</dbReference>
<dbReference type="InterPro" id="IPR011006">
    <property type="entry name" value="CheY-like_superfamily"/>
</dbReference>
<dbReference type="PANTHER" id="PTHR45339:SF1">
    <property type="entry name" value="HYBRID SIGNAL TRANSDUCTION HISTIDINE KINASE J"/>
    <property type="match status" value="1"/>
</dbReference>
<evidence type="ECO:0000259" key="4">
    <source>
        <dbReference type="PROSITE" id="PS50110"/>
    </source>
</evidence>
<dbReference type="InterPro" id="IPR001789">
    <property type="entry name" value="Sig_transdc_resp-reg_receiver"/>
</dbReference>
<keyword evidence="6" id="KW-1185">Reference proteome</keyword>
<dbReference type="AlphaFoldDB" id="A0A9N8VP91"/>
<dbReference type="CDD" id="cd17546">
    <property type="entry name" value="REC_hyHK_CKI1_RcsC-like"/>
    <property type="match status" value="1"/>
</dbReference>
<reference evidence="5" key="1">
    <citation type="submission" date="2021-06" db="EMBL/GenBank/DDBJ databases">
        <authorList>
            <person name="Kallberg Y."/>
            <person name="Tangrot J."/>
            <person name="Rosling A."/>
        </authorList>
    </citation>
    <scope>NUCLEOTIDE SEQUENCE</scope>
    <source>
        <strain evidence="5">IA702</strain>
    </source>
</reference>
<name>A0A9N8VP91_9GLOM</name>
<feature type="modified residue" description="4-aspartylphosphate" evidence="3">
    <location>
        <position position="84"/>
    </location>
</feature>
<dbReference type="SUPFAM" id="SSF52172">
    <property type="entry name" value="CheY-like"/>
    <property type="match status" value="1"/>
</dbReference>
<comment type="caution">
    <text evidence="5">The sequence shown here is derived from an EMBL/GenBank/DDBJ whole genome shotgun (WGS) entry which is preliminary data.</text>
</comment>
<keyword evidence="1 3" id="KW-0597">Phosphoprotein</keyword>
<dbReference type="Pfam" id="PF00072">
    <property type="entry name" value="Response_reg"/>
    <property type="match status" value="1"/>
</dbReference>
<dbReference type="GO" id="GO:0000160">
    <property type="term" value="P:phosphorelay signal transduction system"/>
    <property type="evidence" value="ECO:0007669"/>
    <property type="project" value="UniProtKB-KW"/>
</dbReference>
<protein>
    <submittedName>
        <fullName evidence="5">6221_t:CDS:1</fullName>
    </submittedName>
</protein>
<sequence length="155" mass="16997">MTATVSTPKVLPESHRAVCSSTSSSSVSSFTPIKSLVIDDNQVTGKILSKMLEREFGHSVTCLESGAEGLKVLKRDTYDLIFMDIDMPGLDGFETSVVIRKETAILETNRKIPIIAYTTNKKSQRFFDCGMNGFLAKPATLESVRSELERVSAKA</sequence>
<organism evidence="5 6">
    <name type="scientific">Paraglomus occultum</name>
    <dbReference type="NCBI Taxonomy" id="144539"/>
    <lineage>
        <taxon>Eukaryota</taxon>
        <taxon>Fungi</taxon>
        <taxon>Fungi incertae sedis</taxon>
        <taxon>Mucoromycota</taxon>
        <taxon>Glomeromycotina</taxon>
        <taxon>Glomeromycetes</taxon>
        <taxon>Paraglomerales</taxon>
        <taxon>Paraglomeraceae</taxon>
        <taxon>Paraglomus</taxon>
    </lineage>
</organism>
<proteinExistence type="predicted"/>
<gene>
    <name evidence="5" type="ORF">POCULU_LOCUS488</name>
</gene>
<dbReference type="SMART" id="SM00448">
    <property type="entry name" value="REC"/>
    <property type="match status" value="1"/>
</dbReference>
<evidence type="ECO:0000313" key="5">
    <source>
        <dbReference type="EMBL" id="CAG8459596.1"/>
    </source>
</evidence>
<dbReference type="Proteomes" id="UP000789572">
    <property type="component" value="Unassembled WGS sequence"/>
</dbReference>
<evidence type="ECO:0000256" key="3">
    <source>
        <dbReference type="PROSITE-ProRule" id="PRU00169"/>
    </source>
</evidence>
<dbReference type="Gene3D" id="3.40.50.2300">
    <property type="match status" value="1"/>
</dbReference>
<evidence type="ECO:0000313" key="6">
    <source>
        <dbReference type="Proteomes" id="UP000789572"/>
    </source>
</evidence>